<evidence type="ECO:0000256" key="4">
    <source>
        <dbReference type="ARBA" id="ARBA00023136"/>
    </source>
</evidence>
<proteinExistence type="predicted"/>
<evidence type="ECO:0000256" key="3">
    <source>
        <dbReference type="ARBA" id="ARBA00022989"/>
    </source>
</evidence>
<keyword evidence="6" id="KW-0489">Methyltransferase</keyword>
<dbReference type="GO" id="GO:0032259">
    <property type="term" value="P:methylation"/>
    <property type="evidence" value="ECO:0007669"/>
    <property type="project" value="UniProtKB-KW"/>
</dbReference>
<dbReference type="InterPro" id="IPR052527">
    <property type="entry name" value="Metal_cation-efflux_comp"/>
</dbReference>
<reference evidence="6 7" key="1">
    <citation type="submission" date="2020-02" db="EMBL/GenBank/DDBJ databases">
        <title>Genome sequence of the type strain CGMCC 1.15528 of Mesorhizobium zhangyense.</title>
        <authorList>
            <person name="Gao J."/>
            <person name="Sun J."/>
        </authorList>
    </citation>
    <scope>NUCLEOTIDE SEQUENCE [LARGE SCALE GENOMIC DNA]</scope>
    <source>
        <strain evidence="6 7">CGMCC 1.15528</strain>
    </source>
</reference>
<dbReference type="EMBL" id="JAAKZG010000003">
    <property type="protein sequence ID" value="NGN41025.1"/>
    <property type="molecule type" value="Genomic_DNA"/>
</dbReference>
<dbReference type="PANTHER" id="PTHR43847:SF1">
    <property type="entry name" value="BLL3993 PROTEIN"/>
    <property type="match status" value="1"/>
</dbReference>
<organism evidence="6 7">
    <name type="scientific">Mesorhizobium zhangyense</name>
    <dbReference type="NCBI Taxonomy" id="1776730"/>
    <lineage>
        <taxon>Bacteria</taxon>
        <taxon>Pseudomonadati</taxon>
        <taxon>Pseudomonadota</taxon>
        <taxon>Alphaproteobacteria</taxon>
        <taxon>Hyphomicrobiales</taxon>
        <taxon>Phyllobacteriaceae</taxon>
        <taxon>Mesorhizobium</taxon>
    </lineage>
</organism>
<evidence type="ECO:0000256" key="2">
    <source>
        <dbReference type="ARBA" id="ARBA00022692"/>
    </source>
</evidence>
<dbReference type="InterPro" id="IPR007269">
    <property type="entry name" value="ICMT_MeTrfase"/>
</dbReference>
<evidence type="ECO:0000313" key="7">
    <source>
        <dbReference type="Proteomes" id="UP000481252"/>
    </source>
</evidence>
<dbReference type="PANTHER" id="PTHR43847">
    <property type="entry name" value="BLL3993 PROTEIN"/>
    <property type="match status" value="1"/>
</dbReference>
<protein>
    <submittedName>
        <fullName evidence="6">Isoprenylcysteine carboxylmethyltransferase family protein</fullName>
    </submittedName>
</protein>
<keyword evidence="7" id="KW-1185">Reference proteome</keyword>
<sequence>MYPITAIALLWLAWVASWIAAAAWADRTEKRVGVRAEIRYRMPLLLGTILVFIPSRGHAAVPRLWAPTAAESWACVALVAAGIGFCWWARLHLGRLWSGEVTRKTGHHVVESGPYALVRHPIYSGLLLSIYATMAARGTLWVVAGTIALTVGIWLKARLEERFLREELGAAYDDYARRVPMLVPFMPR</sequence>
<comment type="subcellular location">
    <subcellularLocation>
        <location evidence="1">Membrane</location>
        <topology evidence="1">Multi-pass membrane protein</topology>
    </subcellularLocation>
</comment>
<dbReference type="GO" id="GO:0016020">
    <property type="term" value="C:membrane"/>
    <property type="evidence" value="ECO:0007669"/>
    <property type="project" value="UniProtKB-SubCell"/>
</dbReference>
<keyword evidence="4 5" id="KW-0472">Membrane</keyword>
<evidence type="ECO:0000256" key="5">
    <source>
        <dbReference type="SAM" id="Phobius"/>
    </source>
</evidence>
<dbReference type="RefSeq" id="WP_165116168.1">
    <property type="nucleotide sequence ID" value="NZ_JAAKZG010000003.1"/>
</dbReference>
<dbReference type="Proteomes" id="UP000481252">
    <property type="component" value="Unassembled WGS sequence"/>
</dbReference>
<keyword evidence="6" id="KW-0808">Transferase</keyword>
<dbReference type="GO" id="GO:0004671">
    <property type="term" value="F:protein C-terminal S-isoprenylcysteine carboxyl O-methyltransferase activity"/>
    <property type="evidence" value="ECO:0007669"/>
    <property type="project" value="InterPro"/>
</dbReference>
<dbReference type="Gene3D" id="1.20.120.1630">
    <property type="match status" value="1"/>
</dbReference>
<feature type="transmembrane region" description="Helical" evidence="5">
    <location>
        <begin position="69"/>
        <end position="90"/>
    </location>
</feature>
<keyword evidence="3 5" id="KW-1133">Transmembrane helix</keyword>
<evidence type="ECO:0000256" key="1">
    <source>
        <dbReference type="ARBA" id="ARBA00004141"/>
    </source>
</evidence>
<evidence type="ECO:0000313" key="6">
    <source>
        <dbReference type="EMBL" id="NGN41025.1"/>
    </source>
</evidence>
<accession>A0A7C9V572</accession>
<feature type="transmembrane region" description="Helical" evidence="5">
    <location>
        <begin position="122"/>
        <end position="155"/>
    </location>
</feature>
<dbReference type="Pfam" id="PF04140">
    <property type="entry name" value="ICMT"/>
    <property type="match status" value="1"/>
</dbReference>
<gene>
    <name evidence="6" type="ORF">G6N74_08115</name>
</gene>
<feature type="transmembrane region" description="Helical" evidence="5">
    <location>
        <begin position="38"/>
        <end position="57"/>
    </location>
</feature>
<comment type="caution">
    <text evidence="6">The sequence shown here is derived from an EMBL/GenBank/DDBJ whole genome shotgun (WGS) entry which is preliminary data.</text>
</comment>
<keyword evidence="2 5" id="KW-0812">Transmembrane</keyword>
<dbReference type="AlphaFoldDB" id="A0A7C9V572"/>
<name>A0A7C9V572_9HYPH</name>